<evidence type="ECO:0000256" key="1">
    <source>
        <dbReference type="SAM" id="MobiDB-lite"/>
    </source>
</evidence>
<proteinExistence type="predicted"/>
<dbReference type="Proteomes" id="UP001642360">
    <property type="component" value="Unassembled WGS sequence"/>
</dbReference>
<sequence>MLRTKSSQSYNPMDQNSNTNPNPAQTSLQQQLYQLSQTVDTVVRRLDVMDVRRHYDDVVMEGVNLEEERLEATTLPSRVIQQVRARKHTLPRIVLAG</sequence>
<reference evidence="2 3" key="1">
    <citation type="submission" date="2024-02" db="EMBL/GenBank/DDBJ databases">
        <authorList>
            <person name="Vignale AGUSTIN F."/>
            <person name="Sosa J E."/>
            <person name="Modenutti C."/>
        </authorList>
    </citation>
    <scope>NUCLEOTIDE SEQUENCE [LARGE SCALE GENOMIC DNA]</scope>
</reference>
<name>A0ABC8S9M3_9AQUA</name>
<comment type="caution">
    <text evidence="2">The sequence shown here is derived from an EMBL/GenBank/DDBJ whole genome shotgun (WGS) entry which is preliminary data.</text>
</comment>
<feature type="region of interest" description="Disordered" evidence="1">
    <location>
        <begin position="1"/>
        <end position="28"/>
    </location>
</feature>
<protein>
    <submittedName>
        <fullName evidence="2">Uncharacterized protein</fullName>
    </submittedName>
</protein>
<dbReference type="EMBL" id="CAUOFW020002303">
    <property type="protein sequence ID" value="CAK9152846.1"/>
    <property type="molecule type" value="Genomic_DNA"/>
</dbReference>
<feature type="compositionally biased region" description="Polar residues" evidence="1">
    <location>
        <begin position="1"/>
        <end position="24"/>
    </location>
</feature>
<accession>A0ABC8S9M3</accession>
<organism evidence="2 3">
    <name type="scientific">Ilex paraguariensis</name>
    <name type="common">yerba mate</name>
    <dbReference type="NCBI Taxonomy" id="185542"/>
    <lineage>
        <taxon>Eukaryota</taxon>
        <taxon>Viridiplantae</taxon>
        <taxon>Streptophyta</taxon>
        <taxon>Embryophyta</taxon>
        <taxon>Tracheophyta</taxon>
        <taxon>Spermatophyta</taxon>
        <taxon>Magnoliopsida</taxon>
        <taxon>eudicotyledons</taxon>
        <taxon>Gunneridae</taxon>
        <taxon>Pentapetalae</taxon>
        <taxon>asterids</taxon>
        <taxon>campanulids</taxon>
        <taxon>Aquifoliales</taxon>
        <taxon>Aquifoliaceae</taxon>
        <taxon>Ilex</taxon>
    </lineage>
</organism>
<evidence type="ECO:0000313" key="2">
    <source>
        <dbReference type="EMBL" id="CAK9152846.1"/>
    </source>
</evidence>
<gene>
    <name evidence="2" type="ORF">ILEXP_LOCUS21081</name>
</gene>
<dbReference type="AlphaFoldDB" id="A0ABC8S9M3"/>
<evidence type="ECO:0000313" key="3">
    <source>
        <dbReference type="Proteomes" id="UP001642360"/>
    </source>
</evidence>
<keyword evidence="3" id="KW-1185">Reference proteome</keyword>